<accession>A0A9D4TQZ8</accession>
<evidence type="ECO:0000313" key="1">
    <source>
        <dbReference type="EMBL" id="KAI3432359.1"/>
    </source>
</evidence>
<organism evidence="1 2">
    <name type="scientific">Chlorella vulgaris</name>
    <name type="common">Green alga</name>
    <dbReference type="NCBI Taxonomy" id="3077"/>
    <lineage>
        <taxon>Eukaryota</taxon>
        <taxon>Viridiplantae</taxon>
        <taxon>Chlorophyta</taxon>
        <taxon>core chlorophytes</taxon>
        <taxon>Trebouxiophyceae</taxon>
        <taxon>Chlorellales</taxon>
        <taxon>Chlorellaceae</taxon>
        <taxon>Chlorella clade</taxon>
        <taxon>Chlorella</taxon>
    </lineage>
</organism>
<evidence type="ECO:0000313" key="2">
    <source>
        <dbReference type="Proteomes" id="UP001055712"/>
    </source>
</evidence>
<dbReference type="EMBL" id="SIDB01000005">
    <property type="protein sequence ID" value="KAI3432359.1"/>
    <property type="molecule type" value="Genomic_DNA"/>
</dbReference>
<gene>
    <name evidence="1" type="ORF">D9Q98_003916</name>
</gene>
<comment type="caution">
    <text evidence="1">The sequence shown here is derived from an EMBL/GenBank/DDBJ whole genome shotgun (WGS) entry which is preliminary data.</text>
</comment>
<name>A0A9D4TQZ8_CHLVU</name>
<keyword evidence="2" id="KW-1185">Reference proteome</keyword>
<sequence length="120" mass="13026">MLRGTIHLDCVELSEVLDAPTYENDQYSSKRIVLVQEQKVLTSGSGSGAVSCIGIDSPSAHKKLEMTQAEQELVNVVADQAGPSAGRISWQCVRTEMIRSGESVFLRTADVAHGKDVYMV</sequence>
<dbReference type="AlphaFoldDB" id="A0A9D4TQZ8"/>
<proteinExistence type="predicted"/>
<reference evidence="1" key="2">
    <citation type="submission" date="2020-11" db="EMBL/GenBank/DDBJ databases">
        <authorList>
            <person name="Cecchin M."/>
            <person name="Marcolungo L."/>
            <person name="Rossato M."/>
            <person name="Girolomoni L."/>
            <person name="Cosentino E."/>
            <person name="Cuine S."/>
            <person name="Li-Beisson Y."/>
            <person name="Delledonne M."/>
            <person name="Ballottari M."/>
        </authorList>
    </citation>
    <scope>NUCLEOTIDE SEQUENCE</scope>
    <source>
        <strain evidence="1">211/11P</strain>
        <tissue evidence="1">Whole cell</tissue>
    </source>
</reference>
<protein>
    <submittedName>
        <fullName evidence="1">Uncharacterized protein</fullName>
    </submittedName>
</protein>
<reference evidence="1" key="1">
    <citation type="journal article" date="2019" name="Plant J.">
        <title>Chlorella vulgaris genome assembly and annotation reveals the molecular basis for metabolic acclimation to high light conditions.</title>
        <authorList>
            <person name="Cecchin M."/>
            <person name="Marcolungo L."/>
            <person name="Rossato M."/>
            <person name="Girolomoni L."/>
            <person name="Cosentino E."/>
            <person name="Cuine S."/>
            <person name="Li-Beisson Y."/>
            <person name="Delledonne M."/>
            <person name="Ballottari M."/>
        </authorList>
    </citation>
    <scope>NUCLEOTIDE SEQUENCE</scope>
    <source>
        <strain evidence="1">211/11P</strain>
    </source>
</reference>
<dbReference type="Proteomes" id="UP001055712">
    <property type="component" value="Unassembled WGS sequence"/>
</dbReference>